<protein>
    <submittedName>
        <fullName evidence="1">Uncharacterized protein</fullName>
    </submittedName>
</protein>
<accession>A0A9K3D7S5</accession>
<evidence type="ECO:0000313" key="2">
    <source>
        <dbReference type="Proteomes" id="UP000265618"/>
    </source>
</evidence>
<dbReference type="EMBL" id="BDIP01004393">
    <property type="protein sequence ID" value="GIQ88793.1"/>
    <property type="molecule type" value="Genomic_DNA"/>
</dbReference>
<gene>
    <name evidence="1" type="ORF">KIPB_011124</name>
</gene>
<reference evidence="1 2" key="1">
    <citation type="journal article" date="2018" name="PLoS ONE">
        <title>The draft genome of Kipferlia bialata reveals reductive genome evolution in fornicate parasites.</title>
        <authorList>
            <person name="Tanifuji G."/>
            <person name="Takabayashi S."/>
            <person name="Kume K."/>
            <person name="Takagi M."/>
            <person name="Nakayama T."/>
            <person name="Kamikawa R."/>
            <person name="Inagaki Y."/>
            <person name="Hashimoto T."/>
        </authorList>
    </citation>
    <scope>NUCLEOTIDE SEQUENCE [LARGE SCALE GENOMIC DNA]</scope>
    <source>
        <strain evidence="1">NY0173</strain>
    </source>
</reference>
<proteinExistence type="predicted"/>
<evidence type="ECO:0000313" key="1">
    <source>
        <dbReference type="EMBL" id="GIQ88793.1"/>
    </source>
</evidence>
<name>A0A9K3D7S5_9EUKA</name>
<dbReference type="AlphaFoldDB" id="A0A9K3D7S5"/>
<comment type="caution">
    <text evidence="1">The sequence shown here is derived from an EMBL/GenBank/DDBJ whole genome shotgun (WGS) entry which is preliminary data.</text>
</comment>
<sequence length="242" mass="25765">MHSESEVCLVTLQPEREGGDGVGDPVLDSVAVRDVWESACVCRGVQPRPDGTCLLLCDRGVAVLAPTREYMGGREGTRDRYTLCVQSRHSLSAPLPTPPEGLSTLSRHPSFLKRAPLSPAALTAPVGSESGLRKAGWARFCAFVSSGGSVHCMLPLLSESHRPLDRDVTAALYKHSSSTELRRAAVQASRGEACDSESRRCVFSGEAERATGEGEGEREGTVRALASVVTDSGSLCLVRVTE</sequence>
<organism evidence="1 2">
    <name type="scientific">Kipferlia bialata</name>
    <dbReference type="NCBI Taxonomy" id="797122"/>
    <lineage>
        <taxon>Eukaryota</taxon>
        <taxon>Metamonada</taxon>
        <taxon>Carpediemonas-like organisms</taxon>
        <taxon>Kipferlia</taxon>
    </lineage>
</organism>
<feature type="non-terminal residue" evidence="1">
    <location>
        <position position="1"/>
    </location>
</feature>
<keyword evidence="2" id="KW-1185">Reference proteome</keyword>
<dbReference type="Proteomes" id="UP000265618">
    <property type="component" value="Unassembled WGS sequence"/>
</dbReference>